<dbReference type="PANTHER" id="PTHR12110">
    <property type="entry name" value="HYDROXYPYRUVATE ISOMERASE"/>
    <property type="match status" value="1"/>
</dbReference>
<accession>A0A1M5L147</accession>
<dbReference type="SUPFAM" id="SSF51658">
    <property type="entry name" value="Xylose isomerase-like"/>
    <property type="match status" value="1"/>
</dbReference>
<dbReference type="InterPro" id="IPR013022">
    <property type="entry name" value="Xyl_isomerase-like_TIM-brl"/>
</dbReference>
<proteinExistence type="predicted"/>
<keyword evidence="1" id="KW-0732">Signal</keyword>
<dbReference type="GO" id="GO:0016853">
    <property type="term" value="F:isomerase activity"/>
    <property type="evidence" value="ECO:0007669"/>
    <property type="project" value="UniProtKB-KW"/>
</dbReference>
<dbReference type="InterPro" id="IPR050312">
    <property type="entry name" value="IolE/XylAMocC-like"/>
</dbReference>
<dbReference type="EMBL" id="FQUS01000036">
    <property type="protein sequence ID" value="SHG58640.1"/>
    <property type="molecule type" value="Genomic_DNA"/>
</dbReference>
<evidence type="ECO:0000313" key="4">
    <source>
        <dbReference type="Proteomes" id="UP000184041"/>
    </source>
</evidence>
<evidence type="ECO:0000256" key="1">
    <source>
        <dbReference type="SAM" id="SignalP"/>
    </source>
</evidence>
<feature type="signal peptide" evidence="1">
    <location>
        <begin position="1"/>
        <end position="25"/>
    </location>
</feature>
<dbReference type="OrthoDB" id="1411356at2"/>
<dbReference type="Pfam" id="PF01261">
    <property type="entry name" value="AP_endonuc_2"/>
    <property type="match status" value="1"/>
</dbReference>
<evidence type="ECO:0000313" key="3">
    <source>
        <dbReference type="EMBL" id="SHG58640.1"/>
    </source>
</evidence>
<sequence>MKRRKFLKQASYGMASLGFAGAASAQGQNRNMQGGRLPYKIGIRQASLRNPEDETEGMIADFDTFKVARDIPGITGVELQVTNGSPNMHDFSVARRYKAEAHRWGLDIPTTAGVWSHPQWGPHTALDLMNSIRASEIVGARIMLIAFFRDDAPDMSSEESYGPVVSVLREIAPKAQEAGIILGLENSLSPQENKSLVDMVDHPAVKVYYDLDNMYNYGYGEAAVPGIELLGNERIATVHVKNNGRLLQDDWRIDWPAAFKALSGIAYDGWLIFETRHESHEQCKAMTKENIALIEQHFRPPRG</sequence>
<protein>
    <submittedName>
        <fullName evidence="3">Sugar phosphate isomerase/epimerase</fullName>
    </submittedName>
</protein>
<reference evidence="3 4" key="1">
    <citation type="submission" date="2016-11" db="EMBL/GenBank/DDBJ databases">
        <authorList>
            <person name="Jaros S."/>
            <person name="Januszkiewicz K."/>
            <person name="Wedrychowicz H."/>
        </authorList>
    </citation>
    <scope>NUCLEOTIDE SEQUENCE [LARGE SCALE GENOMIC DNA]</scope>
    <source>
        <strain evidence="3 4">DSM 21986</strain>
    </source>
</reference>
<dbReference type="Proteomes" id="UP000184041">
    <property type="component" value="Unassembled WGS sequence"/>
</dbReference>
<gene>
    <name evidence="3" type="ORF">SAMN05443144_13617</name>
</gene>
<dbReference type="RefSeq" id="WP_084088471.1">
    <property type="nucleotide sequence ID" value="NZ_FQUS01000036.1"/>
</dbReference>
<keyword evidence="4" id="KW-1185">Reference proteome</keyword>
<feature type="chain" id="PRO_5012861306" evidence="1">
    <location>
        <begin position="26"/>
        <end position="303"/>
    </location>
</feature>
<evidence type="ECO:0000259" key="2">
    <source>
        <dbReference type="Pfam" id="PF01261"/>
    </source>
</evidence>
<dbReference type="AlphaFoldDB" id="A0A1M5L147"/>
<name>A0A1M5L147_9BACT</name>
<dbReference type="Gene3D" id="3.20.20.150">
    <property type="entry name" value="Divalent-metal-dependent TIM barrel enzymes"/>
    <property type="match status" value="1"/>
</dbReference>
<dbReference type="PANTHER" id="PTHR12110:SF41">
    <property type="entry name" value="INOSOSE DEHYDRATASE"/>
    <property type="match status" value="1"/>
</dbReference>
<dbReference type="InterPro" id="IPR036237">
    <property type="entry name" value="Xyl_isomerase-like_sf"/>
</dbReference>
<organism evidence="3 4">
    <name type="scientific">Fodinibius roseus</name>
    <dbReference type="NCBI Taxonomy" id="1194090"/>
    <lineage>
        <taxon>Bacteria</taxon>
        <taxon>Pseudomonadati</taxon>
        <taxon>Balneolota</taxon>
        <taxon>Balneolia</taxon>
        <taxon>Balneolales</taxon>
        <taxon>Balneolaceae</taxon>
        <taxon>Fodinibius</taxon>
    </lineage>
</organism>
<feature type="domain" description="Xylose isomerase-like TIM barrel" evidence="2">
    <location>
        <begin position="66"/>
        <end position="294"/>
    </location>
</feature>
<dbReference type="STRING" id="1194090.SAMN05443144_13617"/>
<keyword evidence="3" id="KW-0413">Isomerase</keyword>